<dbReference type="RefSeq" id="WP_380677177.1">
    <property type="nucleotide sequence ID" value="NZ_CP173186.1"/>
</dbReference>
<gene>
    <name evidence="1" type="ORF">ACFFJ3_16210</name>
</gene>
<proteinExistence type="predicted"/>
<organism evidence="1 2">
    <name type="scientific">Serratia aquatilis</name>
    <dbReference type="NCBI Taxonomy" id="1737515"/>
    <lineage>
        <taxon>Bacteria</taxon>
        <taxon>Pseudomonadati</taxon>
        <taxon>Pseudomonadota</taxon>
        <taxon>Gammaproteobacteria</taxon>
        <taxon>Enterobacterales</taxon>
        <taxon>Yersiniaceae</taxon>
        <taxon>Serratia</taxon>
    </lineage>
</organism>
<dbReference type="Proteomes" id="UP001589792">
    <property type="component" value="Unassembled WGS sequence"/>
</dbReference>
<reference evidence="1 2" key="1">
    <citation type="submission" date="2024-09" db="EMBL/GenBank/DDBJ databases">
        <authorList>
            <person name="Sun Q."/>
            <person name="Mori K."/>
        </authorList>
    </citation>
    <scope>NUCLEOTIDE SEQUENCE [LARGE SCALE GENOMIC DNA]</scope>
    <source>
        <strain evidence="1 2">CCM 8626</strain>
    </source>
</reference>
<keyword evidence="2" id="KW-1185">Reference proteome</keyword>
<sequence length="109" mass="12334">MKALQIPVKLYIHALTRPLPSQAELPYVISSADLTNISDVYVLLETRVISIEVIEPEPIDVIGKQVDALRAQKERIAAESHRQQSVIDDKIQQLLCIEHSPVDEHELPY</sequence>
<comment type="caution">
    <text evidence="1">The sequence shown here is derived from an EMBL/GenBank/DDBJ whole genome shotgun (WGS) entry which is preliminary data.</text>
</comment>
<name>A0ABV6EG86_9GAMM</name>
<accession>A0ABV6EG86</accession>
<evidence type="ECO:0000313" key="2">
    <source>
        <dbReference type="Proteomes" id="UP001589792"/>
    </source>
</evidence>
<evidence type="ECO:0000313" key="1">
    <source>
        <dbReference type="EMBL" id="MFC0228018.1"/>
    </source>
</evidence>
<protein>
    <submittedName>
        <fullName evidence="1">Uncharacterized protein</fullName>
    </submittedName>
</protein>
<dbReference type="EMBL" id="JBHLXG010000017">
    <property type="protein sequence ID" value="MFC0228018.1"/>
    <property type="molecule type" value="Genomic_DNA"/>
</dbReference>